<organism evidence="1 2">
    <name type="scientific">Macleaya cordata</name>
    <name type="common">Five-seeded plume-poppy</name>
    <name type="synonym">Bocconia cordata</name>
    <dbReference type="NCBI Taxonomy" id="56857"/>
    <lineage>
        <taxon>Eukaryota</taxon>
        <taxon>Viridiplantae</taxon>
        <taxon>Streptophyta</taxon>
        <taxon>Embryophyta</taxon>
        <taxon>Tracheophyta</taxon>
        <taxon>Spermatophyta</taxon>
        <taxon>Magnoliopsida</taxon>
        <taxon>Ranunculales</taxon>
        <taxon>Papaveraceae</taxon>
        <taxon>Papaveroideae</taxon>
        <taxon>Macleaya</taxon>
    </lineage>
</organism>
<dbReference type="OrthoDB" id="1164111at2759"/>
<comment type="caution">
    <text evidence="1">The sequence shown here is derived from an EMBL/GenBank/DDBJ whole genome shotgun (WGS) entry which is preliminary data.</text>
</comment>
<protein>
    <submittedName>
        <fullName evidence="1">Ribonuclease CAF1</fullName>
    </submittedName>
</protein>
<dbReference type="Proteomes" id="UP000195402">
    <property type="component" value="Unassembled WGS sequence"/>
</dbReference>
<dbReference type="InterPro" id="IPR012337">
    <property type="entry name" value="RNaseH-like_sf"/>
</dbReference>
<dbReference type="PANTHER" id="PTHR10797">
    <property type="entry name" value="CCR4-NOT TRANSCRIPTION COMPLEX SUBUNIT"/>
    <property type="match status" value="1"/>
</dbReference>
<dbReference type="GO" id="GO:0003676">
    <property type="term" value="F:nucleic acid binding"/>
    <property type="evidence" value="ECO:0007669"/>
    <property type="project" value="InterPro"/>
</dbReference>
<keyword evidence="2" id="KW-1185">Reference proteome</keyword>
<dbReference type="OMA" id="FESEWNE"/>
<evidence type="ECO:0000313" key="1">
    <source>
        <dbReference type="EMBL" id="OUZ99577.1"/>
    </source>
</evidence>
<evidence type="ECO:0000313" key="2">
    <source>
        <dbReference type="Proteomes" id="UP000195402"/>
    </source>
</evidence>
<sequence>MDTEFPGVVYCPTTGNPIADKTLIRHLSPFDHYFYLKENVNVLKLIQVGLTLSDAHGNLPDFGTDTCYIWEFNFRDFDITKDYYEVDSINLLKKQGINFKKNQEIGIDSADFAYLLLRSGLVCNNSLVTWITFHSGYDFAYLIKVLTGRLLPDHLSAFMGLVQGFFGSRVYDIKHMMKFCNCLYGGLERVAKTLEVDREVGKCHQAGSDSLLTLKTFMKMYSKFFSGENIHQRLLITAVYSGCLDHNLNLK</sequence>
<dbReference type="Gene3D" id="3.30.420.10">
    <property type="entry name" value="Ribonuclease H-like superfamily/Ribonuclease H"/>
    <property type="match status" value="1"/>
</dbReference>
<dbReference type="GO" id="GO:0030014">
    <property type="term" value="C:CCR4-NOT complex"/>
    <property type="evidence" value="ECO:0007669"/>
    <property type="project" value="InterPro"/>
</dbReference>
<gene>
    <name evidence="1" type="ORF">BVC80_7917g2</name>
</gene>
<dbReference type="GO" id="GO:0004535">
    <property type="term" value="F:poly(A)-specific ribonuclease activity"/>
    <property type="evidence" value="ECO:0007669"/>
    <property type="project" value="InterPro"/>
</dbReference>
<dbReference type="STRING" id="56857.A0A200PN12"/>
<name>A0A200PN12_MACCD</name>
<dbReference type="AlphaFoldDB" id="A0A200PN12"/>
<dbReference type="InterPro" id="IPR039637">
    <property type="entry name" value="CNOT7/CNOT8/Pop2"/>
</dbReference>
<dbReference type="InterPro" id="IPR036397">
    <property type="entry name" value="RNaseH_sf"/>
</dbReference>
<accession>A0A200PN12</accession>
<dbReference type="InParanoid" id="A0A200PN12"/>
<proteinExistence type="predicted"/>
<reference evidence="1 2" key="1">
    <citation type="journal article" date="2017" name="Mol. Plant">
        <title>The Genome of Medicinal Plant Macleaya cordata Provides New Insights into Benzylisoquinoline Alkaloids Metabolism.</title>
        <authorList>
            <person name="Liu X."/>
            <person name="Liu Y."/>
            <person name="Huang P."/>
            <person name="Ma Y."/>
            <person name="Qing Z."/>
            <person name="Tang Q."/>
            <person name="Cao H."/>
            <person name="Cheng P."/>
            <person name="Zheng Y."/>
            <person name="Yuan Z."/>
            <person name="Zhou Y."/>
            <person name="Liu J."/>
            <person name="Tang Z."/>
            <person name="Zhuo Y."/>
            <person name="Zhang Y."/>
            <person name="Yu L."/>
            <person name="Huang J."/>
            <person name="Yang P."/>
            <person name="Peng Q."/>
            <person name="Zhang J."/>
            <person name="Jiang W."/>
            <person name="Zhang Z."/>
            <person name="Lin K."/>
            <person name="Ro D.K."/>
            <person name="Chen X."/>
            <person name="Xiong X."/>
            <person name="Shang Y."/>
            <person name="Huang S."/>
            <person name="Zeng J."/>
        </authorList>
    </citation>
    <scope>NUCLEOTIDE SEQUENCE [LARGE SCALE GENOMIC DNA]</scope>
    <source>
        <strain evidence="2">cv. BLH2017</strain>
        <tissue evidence="1">Root</tissue>
    </source>
</reference>
<dbReference type="SUPFAM" id="SSF53098">
    <property type="entry name" value="Ribonuclease H-like"/>
    <property type="match status" value="1"/>
</dbReference>
<dbReference type="EMBL" id="MVGT01004398">
    <property type="protein sequence ID" value="OUZ99577.1"/>
    <property type="molecule type" value="Genomic_DNA"/>
</dbReference>